<evidence type="ECO:0000259" key="5">
    <source>
        <dbReference type="Pfam" id="PF00263"/>
    </source>
</evidence>
<dbReference type="GO" id="GO:0009306">
    <property type="term" value="P:protein secretion"/>
    <property type="evidence" value="ECO:0007669"/>
    <property type="project" value="InterPro"/>
</dbReference>
<evidence type="ECO:0000256" key="4">
    <source>
        <dbReference type="RuleBase" id="RU004003"/>
    </source>
</evidence>
<keyword evidence="2" id="KW-0732">Signal</keyword>
<comment type="subcellular location">
    <subcellularLocation>
        <location evidence="1">Membrane</location>
    </subcellularLocation>
</comment>
<dbReference type="Gene3D" id="3.30.1370.130">
    <property type="match status" value="1"/>
</dbReference>
<dbReference type="PANTHER" id="PTHR30332:SF24">
    <property type="entry name" value="SECRETIN GSPD-RELATED"/>
    <property type="match status" value="1"/>
</dbReference>
<dbReference type="Proteomes" id="UP000192343">
    <property type="component" value="Unassembled WGS sequence"/>
</dbReference>
<proteinExistence type="inferred from homology"/>
<evidence type="ECO:0000256" key="3">
    <source>
        <dbReference type="ARBA" id="ARBA00023136"/>
    </source>
</evidence>
<dbReference type="EMBL" id="MWQY01000025">
    <property type="protein sequence ID" value="ORC31231.1"/>
    <property type="molecule type" value="Genomic_DNA"/>
</dbReference>
<dbReference type="InterPro" id="IPR050810">
    <property type="entry name" value="Bact_Secretion_Sys_Channel"/>
</dbReference>
<dbReference type="InterPro" id="IPR004846">
    <property type="entry name" value="T2SS/T3SS_dom"/>
</dbReference>
<keyword evidence="3" id="KW-0472">Membrane</keyword>
<comment type="caution">
    <text evidence="6">The sequence shown here is derived from an EMBL/GenBank/DDBJ whole genome shotgun (WGS) entry which is preliminary data.</text>
</comment>
<evidence type="ECO:0000313" key="6">
    <source>
        <dbReference type="EMBL" id="ORC31231.1"/>
    </source>
</evidence>
<evidence type="ECO:0000256" key="2">
    <source>
        <dbReference type="ARBA" id="ARBA00022729"/>
    </source>
</evidence>
<sequence length="730" mass="81439">MNWKYRIVSIIIVFSFIPGFSQDLDTTGAAPLTLDRLSFRNQPITDILMVLADIGEVSIIPDETVSGSASYHFSTMNFDTALRVFLDTYKLYGIRRDGLIYVSRIDARWNEEAGTVSLHGEDVELRLLLRALSRAMGKTVLFDALPNERLTIHIDDLSPAAALEVLTARLSEHELETEDDYFYIRRTASGEPASRRGQLLSRNNEGLYSLDLERVRFRDLLKDLFSAEGEEYSLLMRGDAVLEELRFEDKEFSELLRLVLEQANGDYQVSGGIYYIFEIQRRDVLKKLKTTISLPLEHLPAQSVSALLPPDLAAANLMRADTESNTIILRGSPEEIGPLESFIRSLDRPLQHVSYRRFDLGYADVTDALNLLPPRLSALGPKVLPGTNSFIVPVSDAQAEDFSAYLAALDTPPGHFPVQLKYITAETLIKSLPPAAAKEEIVATVDPTLVFYTGPESRKEEFLRQLALVDRPVPQIRYDLLVVQYQEGQGLNWNTNYENKVANDGDETTFLGSIGSLLNLNFDIVSNFGYLFAVDLSLSLSETRASIMADTTLNGISGETLKFQNTNTYRYRDYEIDSDTGELKSTGVTRELTSGLIINLNGWVSGDGMITMEISATVSRQGSESSTTNPPTTTEKVVSTHVRSPSGKPVVIGGLIQQDQDISISKTPILGDIPLLGRLFQSRSESTDTTEMVIYVVPHVEYPEKKKLSRMAEARRLYAKYFSSPEEDSQ</sequence>
<dbReference type="PANTHER" id="PTHR30332">
    <property type="entry name" value="PROBABLE GENERAL SECRETION PATHWAY PROTEIN D"/>
    <property type="match status" value="1"/>
</dbReference>
<name>A0A1Y1RU02_9SPIO</name>
<dbReference type="GO" id="GO:0015627">
    <property type="term" value="C:type II protein secretion system complex"/>
    <property type="evidence" value="ECO:0007669"/>
    <property type="project" value="TreeGrafter"/>
</dbReference>
<dbReference type="InterPro" id="IPR038591">
    <property type="entry name" value="NolW-like_sf"/>
</dbReference>
<comment type="similarity">
    <text evidence="4">Belongs to the bacterial secretin family.</text>
</comment>
<dbReference type="AlphaFoldDB" id="A0A1Y1RU02"/>
<organism evidence="6 7">
    <name type="scientific">Marispirochaeta aestuarii</name>
    <dbReference type="NCBI Taxonomy" id="1963862"/>
    <lineage>
        <taxon>Bacteria</taxon>
        <taxon>Pseudomonadati</taxon>
        <taxon>Spirochaetota</taxon>
        <taxon>Spirochaetia</taxon>
        <taxon>Spirochaetales</taxon>
        <taxon>Spirochaetaceae</taxon>
        <taxon>Marispirochaeta</taxon>
    </lineage>
</organism>
<dbReference type="Pfam" id="PF00263">
    <property type="entry name" value="Secretin"/>
    <property type="match status" value="1"/>
</dbReference>
<dbReference type="STRING" id="1963862.B4O97_17105"/>
<dbReference type="GO" id="GO:0016020">
    <property type="term" value="C:membrane"/>
    <property type="evidence" value="ECO:0007669"/>
    <property type="project" value="UniProtKB-SubCell"/>
</dbReference>
<gene>
    <name evidence="6" type="ORF">B4O97_17105</name>
</gene>
<protein>
    <recommendedName>
        <fullName evidence="5">Type II/III secretion system secretin-like domain-containing protein</fullName>
    </recommendedName>
</protein>
<evidence type="ECO:0000256" key="1">
    <source>
        <dbReference type="ARBA" id="ARBA00004370"/>
    </source>
</evidence>
<reference evidence="6 7" key="1">
    <citation type="submission" date="2017-03" db="EMBL/GenBank/DDBJ databases">
        <title>Draft Genome sequence of Marispirochaeta sp. strain JC444.</title>
        <authorList>
            <person name="Shivani Y."/>
            <person name="Subhash Y."/>
            <person name="Sasikala C."/>
            <person name="Ramana C."/>
        </authorList>
    </citation>
    <scope>NUCLEOTIDE SEQUENCE [LARGE SCALE GENOMIC DNA]</scope>
    <source>
        <strain evidence="6 7">JC444</strain>
    </source>
</reference>
<feature type="domain" description="Type II/III secretion system secretin-like" evidence="5">
    <location>
        <begin position="541"/>
        <end position="700"/>
    </location>
</feature>
<keyword evidence="7" id="KW-1185">Reference proteome</keyword>
<evidence type="ECO:0000313" key="7">
    <source>
        <dbReference type="Proteomes" id="UP000192343"/>
    </source>
</evidence>
<accession>A0A1Y1RU02</accession>
<dbReference type="Gene3D" id="3.30.1370.120">
    <property type="match status" value="1"/>
</dbReference>